<dbReference type="CDD" id="cd00130">
    <property type="entry name" value="PAS"/>
    <property type="match status" value="1"/>
</dbReference>
<dbReference type="InterPro" id="IPR013655">
    <property type="entry name" value="PAS_fold_3"/>
</dbReference>
<dbReference type="Gene3D" id="1.10.472.10">
    <property type="entry name" value="Cyclin-like"/>
    <property type="match status" value="1"/>
</dbReference>
<sequence>MITIAANLIVRSSPSSSTNRPVEPVTKLSHVSHNRSDIHMQQSQEQLEHYYTYPSLNTSDLDLDANNMTSLDASNLLYQHDQSFNYSQVMTNHSKNWSERILQDITGLLHVLSPTGKILYCSSSCISVIGFQPEELVGRSLTDFIHVDDLDLFIQNFQLAFSSMSRIKIHYRLRCKDNSFVLLESIGHPKQDIVNEPSQYFFAIAQPYLSRSNGLMESFLEMRLENEWLKKRLEGFLNINHSPPISAVEPACSQLQINLQQQQPQQQYHLEQQAYVFYNDTYNTNDQQHFHHHRQQQIHQQPQHQQQLHQHQQQYLQQQQQHHQPHRHHHQHQQPHQQPKQQTQITQSSRRPSTVSAIMDDQWNYSPSVASSADLMSRYQAEEANGLTATAVTATTTTTTTTTPSTTTNTATPTASTSSVTMSMKTTATATSYPSSDNTLMIPPDVAQKDKWKRRVKKSKPVLSTFALIAVPPRRPNGAKGLMGLKRDNATPRIMDETMLKDIQDLIRRPVSSELLAFVAEQAALVIPCYNNTAMTTTAVGVLPPLHSFIGFLVKRSSVRTGTLLGLLVFLHKLQQSLSNIAKGMPCTSHRIFLATLIVTSKALHDTSPKNKHWAKYAAYFTLSEINLMEKQLLSLMNYHVLISPADLSNAYYRFKQYTHPTVAGEITKPVAVLTATAQHHANDADIPTYAAATMYSSQLALSDSSLSSSLSSESDSSVSTMDDNDIESYYYKMPPEAHIRNRKNHQI</sequence>
<proteinExistence type="predicted"/>
<dbReference type="GO" id="GO:0016538">
    <property type="term" value="F:cyclin-dependent protein serine/threonine kinase regulator activity"/>
    <property type="evidence" value="ECO:0007669"/>
    <property type="project" value="TreeGrafter"/>
</dbReference>
<dbReference type="InterPro" id="IPR013922">
    <property type="entry name" value="Cyclin_PHO80-like"/>
</dbReference>
<gene>
    <name evidence="3" type="ORF">MAM1_0007d00890</name>
</gene>
<feature type="compositionally biased region" description="Low complexity" evidence="1">
    <location>
        <begin position="297"/>
        <end position="322"/>
    </location>
</feature>
<dbReference type="NCBIfam" id="TIGR00229">
    <property type="entry name" value="sensory_box"/>
    <property type="match status" value="1"/>
</dbReference>
<evidence type="ECO:0000259" key="2">
    <source>
        <dbReference type="PROSITE" id="PS50112"/>
    </source>
</evidence>
<reference evidence="3" key="1">
    <citation type="submission" date="2014-09" db="EMBL/GenBank/DDBJ databases">
        <title>Draft genome sequence of an oleaginous Mucoromycotina fungus Mucor ambiguus NBRC6742.</title>
        <authorList>
            <person name="Takeda I."/>
            <person name="Yamane N."/>
            <person name="Morita T."/>
            <person name="Tamano K."/>
            <person name="Machida M."/>
            <person name="Baker S."/>
            <person name="Koike H."/>
        </authorList>
    </citation>
    <scope>NUCLEOTIDE SEQUENCE</scope>
    <source>
        <strain evidence="3">NBRC 6742</strain>
    </source>
</reference>
<feature type="domain" description="PAS" evidence="2">
    <location>
        <begin position="94"/>
        <end position="164"/>
    </location>
</feature>
<feature type="compositionally biased region" description="Low complexity" evidence="1">
    <location>
        <begin position="334"/>
        <end position="347"/>
    </location>
</feature>
<dbReference type="EMBL" id="DF836296">
    <property type="protein sequence ID" value="GAN01457.1"/>
    <property type="molecule type" value="Genomic_DNA"/>
</dbReference>
<feature type="region of interest" description="Disordered" evidence="1">
    <location>
        <begin position="390"/>
        <end position="423"/>
    </location>
</feature>
<accession>A0A0C9MEK9</accession>
<dbReference type="OrthoDB" id="10250320at2759"/>
<evidence type="ECO:0000313" key="4">
    <source>
        <dbReference type="Proteomes" id="UP000053815"/>
    </source>
</evidence>
<dbReference type="Gene3D" id="3.30.450.20">
    <property type="entry name" value="PAS domain"/>
    <property type="match status" value="1"/>
</dbReference>
<protein>
    <recommendedName>
        <fullName evidence="2">PAS domain-containing protein</fullName>
    </recommendedName>
</protein>
<organism evidence="3">
    <name type="scientific">Mucor ambiguus</name>
    <dbReference type="NCBI Taxonomy" id="91626"/>
    <lineage>
        <taxon>Eukaryota</taxon>
        <taxon>Fungi</taxon>
        <taxon>Fungi incertae sedis</taxon>
        <taxon>Mucoromycota</taxon>
        <taxon>Mucoromycotina</taxon>
        <taxon>Mucoromycetes</taxon>
        <taxon>Mucorales</taxon>
        <taxon>Mucorineae</taxon>
        <taxon>Mucoraceae</taxon>
        <taxon>Mucor</taxon>
    </lineage>
</organism>
<dbReference type="GO" id="GO:0000307">
    <property type="term" value="C:cyclin-dependent protein kinase holoenzyme complex"/>
    <property type="evidence" value="ECO:0007669"/>
    <property type="project" value="TreeGrafter"/>
</dbReference>
<dbReference type="GO" id="GO:0019901">
    <property type="term" value="F:protein kinase binding"/>
    <property type="evidence" value="ECO:0007669"/>
    <property type="project" value="InterPro"/>
</dbReference>
<feature type="compositionally biased region" description="Basic residues" evidence="1">
    <location>
        <begin position="323"/>
        <end position="333"/>
    </location>
</feature>
<dbReference type="PANTHER" id="PTHR15615">
    <property type="match status" value="1"/>
</dbReference>
<dbReference type="STRING" id="91626.A0A0C9MEK9"/>
<dbReference type="InterPro" id="IPR035965">
    <property type="entry name" value="PAS-like_dom_sf"/>
</dbReference>
<dbReference type="InterPro" id="IPR036915">
    <property type="entry name" value="Cyclin-like_sf"/>
</dbReference>
<dbReference type="SUPFAM" id="SSF55785">
    <property type="entry name" value="PYP-like sensor domain (PAS domain)"/>
    <property type="match status" value="1"/>
</dbReference>
<keyword evidence="4" id="KW-1185">Reference proteome</keyword>
<dbReference type="GO" id="GO:0005634">
    <property type="term" value="C:nucleus"/>
    <property type="evidence" value="ECO:0007669"/>
    <property type="project" value="TreeGrafter"/>
</dbReference>
<dbReference type="Pfam" id="PF08447">
    <property type="entry name" value="PAS_3"/>
    <property type="match status" value="1"/>
</dbReference>
<dbReference type="InterPro" id="IPR000014">
    <property type="entry name" value="PAS"/>
</dbReference>
<name>A0A0C9MEK9_9FUNG</name>
<dbReference type="Pfam" id="PF08613">
    <property type="entry name" value="Cyclin"/>
    <property type="match status" value="1"/>
</dbReference>
<feature type="region of interest" description="Disordered" evidence="1">
    <location>
        <begin position="288"/>
        <end position="360"/>
    </location>
</feature>
<dbReference type="SUPFAM" id="SSF47954">
    <property type="entry name" value="Cyclin-like"/>
    <property type="match status" value="1"/>
</dbReference>
<dbReference type="PANTHER" id="PTHR15615:SF10">
    <property type="entry name" value="PHO85 CYCLIN-2-RELATED"/>
    <property type="match status" value="1"/>
</dbReference>
<dbReference type="CDD" id="cd20557">
    <property type="entry name" value="CYCLIN_ScPCL1-like"/>
    <property type="match status" value="1"/>
</dbReference>
<evidence type="ECO:0000256" key="1">
    <source>
        <dbReference type="SAM" id="MobiDB-lite"/>
    </source>
</evidence>
<dbReference type="Proteomes" id="UP000053815">
    <property type="component" value="Unassembled WGS sequence"/>
</dbReference>
<dbReference type="PROSITE" id="PS50112">
    <property type="entry name" value="PAS"/>
    <property type="match status" value="1"/>
</dbReference>
<evidence type="ECO:0000313" key="3">
    <source>
        <dbReference type="EMBL" id="GAN01457.1"/>
    </source>
</evidence>
<dbReference type="SMART" id="SM00091">
    <property type="entry name" value="PAS"/>
    <property type="match status" value="1"/>
</dbReference>
<dbReference type="AlphaFoldDB" id="A0A0C9MEK9"/>